<dbReference type="FunFam" id="1.25.10.10:FF:000370">
    <property type="entry name" value="phosphoinositide 3-kinase regulatory subunit 4-like"/>
    <property type="match status" value="1"/>
</dbReference>
<sequence length="1689" mass="190376">MGNKIARTTQVSATEYYLHDLPSSYNLVLIEVLGRGRFFKSILCKHDEGLVLVKVYFKRGDPLDLKEYERRLSEIRNIFQTVQHPHVWPFQFWLETDKAAYLLRQHFFSNLHDRLSTRPFLSLIEKKWLAYQISYMFLDLAHLVMQLLCAVKQSHDKEVCHGDIKCENVLVSSWNWLYLADFASFKPTYIPDDDPSDFSFFFDTGGRRRCYLAPEAKLSVHVFQRFYDHVGEANNAPDSTLKKSMDIFSVGCVIAELFLEGQPLFELSQLLAYRRGQYDPSLYLEKIPDVGIREMILHMIQLDPEGRLSCDNYLQSYASAVFPSYFSPFLHKLFSCLIPLDSDTRVAMTKGAFSEISRQMMNDRAIDDIVSETSMDTNLIDNESLQNCESGRENTNFRDDGADPAKSMVGKGLQLVDDIASIYREVEKSNALSHATTTIGNIPNVPTNSSSTNCTLFSNKAKHIGRQTLIYAHGYKENEVPLFKKFHKNDLESLMARYSIQTESNEMPFFQVMECKTTCEGMVLIASLLCSCIRSVKQPQLRRAGVLMLRSCSFYIDDEDRLQHVLPYVIAMLSDPAAIVRCAALDTLCDVLALVRDFPPSDAKIFPEYILPMLSMLPDDPEQSVRICYASNIFKIALAAYRFLICSKSLTGAGSFDKVVPTKSQLLAAEPLIEKQTENSDVQLAQLRKSIAEVVQELVMGSKQTPNIRRALLQDIGHLCYFFGQRQCNDFLLPILPAFLNDRDEQLRAVFYGQIVFVCYFVGRRSVEEYLLPYIEQALTDGMEAVIVNALDCLSMLCRSGFLRKRILLDMIERSFPWLCYPSQWVRRSVATFIAASSQTLGPVDSYVYLYPILRPFLQREPPSLYSESSLLSCLKPPVSKSVFYQVLEKTRNTDMLERQRKIWYNSSALSNNWETLENINWVAADLDPMKKTWNKESMAQNVKFSGNSVQKVTSSDVEDADKLRKGNSFIGNGAMDSFSSDKMHFSGFFSPHNNTNNSFLFDGPSEGIPIYSYMDKHKMGMSPKVPNSSVRWNSVGIASSCMPWVGSANKPTSLSNSVPPRLISGSFFNNTNSNIVYDPYSHEIDPSFNINSKLKDVTISEIVKNSSSSFGDDKHQSDVTVLPSFSRTSTIPDAGWKPRGVLVAHLQEHSSSVNDIAVSNDNSFFVSASSDSTVKIWDTRKLEKDISFRSRLTYSLGHSQALCVSMLRGTAQVIAGASNGTLHLFAVDYVSRGMGNVVERYSGIADSRKREAGEGAVLTLLNCSSSDGGICHTVLYSTRDCGINLWDTRTNSAGWTFRVTPEEGFISSLVVGQCGNWFVSGSSRGVLTLWDLRFLLPVNSWQYSTVCPVERMCLLIPSSNSVPSMARPLIYVSAGCNEVSLWNAETGSCHQVFRVASYDSVAEMSSIPRALARPSNKPNSKQDMKRNSSSKYRIDELNEPPPRLPGIRSLLPLPGGDLLTGGTDLKIRYWNHTSPERSYAICGPSTKGLGNDEHYETRSCFGVQIVQSDGEIDGDIISRIQVGWLKWRNASGLLCDRKVPLKLKGKFYKMVVRPAMLYGAECWPLKEKHNSKLSVAEMRMLRWMSGFTFRDRIRNEHIREKFGVAPVEDKIRESRLRWFGHIKRRPPDDPELSRRAASSKQTQKALLAVAATDSAGCHRDSVQSLASVKLNQRLLISSSRDGALKVWK</sequence>
<evidence type="ECO:0000256" key="6">
    <source>
        <dbReference type="ARBA" id="ARBA00022741"/>
    </source>
</evidence>
<gene>
    <name evidence="12" type="ORF">IEQ34_012041</name>
</gene>
<evidence type="ECO:0000256" key="3">
    <source>
        <dbReference type="ARBA" id="ARBA00022574"/>
    </source>
</evidence>
<dbReference type="SUPFAM" id="SSF48371">
    <property type="entry name" value="ARM repeat"/>
    <property type="match status" value="1"/>
</dbReference>
<keyword evidence="8" id="KW-0067">ATP-binding</keyword>
<evidence type="ECO:0000256" key="10">
    <source>
        <dbReference type="SAM" id="MobiDB-lite"/>
    </source>
</evidence>
<feature type="repeat" description="WD" evidence="9">
    <location>
        <begin position="1656"/>
        <end position="1689"/>
    </location>
</feature>
<dbReference type="GO" id="GO:0045324">
    <property type="term" value="P:late endosome to vacuole transport"/>
    <property type="evidence" value="ECO:0007669"/>
    <property type="project" value="InterPro"/>
</dbReference>
<organism evidence="12 13">
    <name type="scientific">Dendrobium chrysotoxum</name>
    <name type="common">Orchid</name>
    <dbReference type="NCBI Taxonomy" id="161865"/>
    <lineage>
        <taxon>Eukaryota</taxon>
        <taxon>Viridiplantae</taxon>
        <taxon>Streptophyta</taxon>
        <taxon>Embryophyta</taxon>
        <taxon>Tracheophyta</taxon>
        <taxon>Spermatophyta</taxon>
        <taxon>Magnoliopsida</taxon>
        <taxon>Liliopsida</taxon>
        <taxon>Asparagales</taxon>
        <taxon>Orchidaceae</taxon>
        <taxon>Epidendroideae</taxon>
        <taxon>Malaxideae</taxon>
        <taxon>Dendrobiinae</taxon>
        <taxon>Dendrobium</taxon>
    </lineage>
</organism>
<dbReference type="InterPro" id="IPR036322">
    <property type="entry name" value="WD40_repeat_dom_sf"/>
</dbReference>
<dbReference type="PROSITE" id="PS00108">
    <property type="entry name" value="PROTEIN_KINASE_ST"/>
    <property type="match status" value="1"/>
</dbReference>
<dbReference type="EC" id="2.7.11.1" evidence="1"/>
<accession>A0AAV7GUJ2</accession>
<dbReference type="Pfam" id="PF00069">
    <property type="entry name" value="Pkinase"/>
    <property type="match status" value="1"/>
</dbReference>
<dbReference type="GO" id="GO:0005524">
    <property type="term" value="F:ATP binding"/>
    <property type="evidence" value="ECO:0007669"/>
    <property type="project" value="UniProtKB-KW"/>
</dbReference>
<protein>
    <recommendedName>
        <fullName evidence="1">non-specific serine/threonine protein kinase</fullName>
        <ecNumber evidence="1">2.7.11.1</ecNumber>
    </recommendedName>
</protein>
<dbReference type="SUPFAM" id="SSF50978">
    <property type="entry name" value="WD40 repeat-like"/>
    <property type="match status" value="1"/>
</dbReference>
<dbReference type="InterPro" id="IPR000719">
    <property type="entry name" value="Prot_kinase_dom"/>
</dbReference>
<dbReference type="SMART" id="SM00320">
    <property type="entry name" value="WD40"/>
    <property type="match status" value="5"/>
</dbReference>
<dbReference type="SMART" id="SM00220">
    <property type="entry name" value="S_TKc"/>
    <property type="match status" value="1"/>
</dbReference>
<evidence type="ECO:0000313" key="13">
    <source>
        <dbReference type="Proteomes" id="UP000775213"/>
    </source>
</evidence>
<evidence type="ECO:0000259" key="11">
    <source>
        <dbReference type="PROSITE" id="PS50011"/>
    </source>
</evidence>
<keyword evidence="3 9" id="KW-0853">WD repeat</keyword>
<dbReference type="InterPro" id="IPR011989">
    <property type="entry name" value="ARM-like"/>
</dbReference>
<dbReference type="PROSITE" id="PS50294">
    <property type="entry name" value="WD_REPEATS_REGION"/>
    <property type="match status" value="2"/>
</dbReference>
<dbReference type="GO" id="GO:0004674">
    <property type="term" value="F:protein serine/threonine kinase activity"/>
    <property type="evidence" value="ECO:0007669"/>
    <property type="project" value="UniProtKB-KW"/>
</dbReference>
<dbReference type="PROSITE" id="PS50082">
    <property type="entry name" value="WD_REPEATS_2"/>
    <property type="match status" value="2"/>
</dbReference>
<evidence type="ECO:0000313" key="12">
    <source>
        <dbReference type="EMBL" id="KAH0459227.1"/>
    </source>
</evidence>
<dbReference type="Pfam" id="PF22956">
    <property type="entry name" value="VPS15-like_hel"/>
    <property type="match status" value="1"/>
</dbReference>
<feature type="compositionally biased region" description="Basic and acidic residues" evidence="10">
    <location>
        <begin position="1421"/>
        <end position="1437"/>
    </location>
</feature>
<dbReference type="InterPro" id="IPR011009">
    <property type="entry name" value="Kinase-like_dom_sf"/>
</dbReference>
<dbReference type="GO" id="GO:0034272">
    <property type="term" value="C:phosphatidylinositol 3-kinase complex, class III, type II"/>
    <property type="evidence" value="ECO:0007669"/>
    <property type="project" value="TreeGrafter"/>
</dbReference>
<evidence type="ECO:0000256" key="5">
    <source>
        <dbReference type="ARBA" id="ARBA00022737"/>
    </source>
</evidence>
<proteinExistence type="predicted"/>
<dbReference type="PROSITE" id="PS50011">
    <property type="entry name" value="PROTEIN_KINASE_DOM"/>
    <property type="match status" value="1"/>
</dbReference>
<feature type="domain" description="Protein kinase" evidence="11">
    <location>
        <begin position="27"/>
        <end position="330"/>
    </location>
</feature>
<dbReference type="EMBL" id="JAGFBR010000011">
    <property type="protein sequence ID" value="KAH0459227.1"/>
    <property type="molecule type" value="Genomic_DNA"/>
</dbReference>
<dbReference type="Gene3D" id="1.10.510.10">
    <property type="entry name" value="Transferase(Phosphotransferase) domain 1"/>
    <property type="match status" value="1"/>
</dbReference>
<feature type="region of interest" description="Disordered" evidence="10">
    <location>
        <begin position="1410"/>
        <end position="1442"/>
    </location>
</feature>
<dbReference type="GO" id="GO:0071561">
    <property type="term" value="C:nucleus-vacuole junction"/>
    <property type="evidence" value="ECO:0007669"/>
    <property type="project" value="TreeGrafter"/>
</dbReference>
<evidence type="ECO:0000256" key="1">
    <source>
        <dbReference type="ARBA" id="ARBA00012513"/>
    </source>
</evidence>
<dbReference type="InterPro" id="IPR055231">
    <property type="entry name" value="2AA_helical"/>
</dbReference>
<dbReference type="SUPFAM" id="SSF56112">
    <property type="entry name" value="Protein kinase-like (PK-like)"/>
    <property type="match status" value="1"/>
</dbReference>
<feature type="repeat" description="WD" evidence="9">
    <location>
        <begin position="1147"/>
        <end position="1188"/>
    </location>
</feature>
<dbReference type="Pfam" id="PF00400">
    <property type="entry name" value="WD40"/>
    <property type="match status" value="2"/>
</dbReference>
<keyword evidence="7" id="KW-0418">Kinase</keyword>
<dbReference type="FunFam" id="1.25.10.10:FF:000209">
    <property type="entry name" value="Protein kinase family protein / WD-40 repeat family protein"/>
    <property type="match status" value="1"/>
</dbReference>
<keyword evidence="4" id="KW-0808">Transferase</keyword>
<dbReference type="PANTHER" id="PTHR17583">
    <property type="entry name" value="PHOSPHOINOSITIDE 3-KINASE REGULATORY SUBUNIT 4"/>
    <property type="match status" value="1"/>
</dbReference>
<dbReference type="InterPro" id="IPR045162">
    <property type="entry name" value="Vps15-like"/>
</dbReference>
<keyword evidence="6" id="KW-0547">Nucleotide-binding</keyword>
<evidence type="ECO:0000256" key="2">
    <source>
        <dbReference type="ARBA" id="ARBA00022527"/>
    </source>
</evidence>
<dbReference type="CDD" id="cd13980">
    <property type="entry name" value="STKc_Vps15"/>
    <property type="match status" value="1"/>
</dbReference>
<dbReference type="Proteomes" id="UP000775213">
    <property type="component" value="Unassembled WGS sequence"/>
</dbReference>
<dbReference type="PANTHER" id="PTHR17583:SF0">
    <property type="entry name" value="PHOSPHOINOSITIDE 3-KINASE REGULATORY SUBUNIT 4"/>
    <property type="match status" value="1"/>
</dbReference>
<dbReference type="InterPro" id="IPR015943">
    <property type="entry name" value="WD40/YVTN_repeat-like_dom_sf"/>
</dbReference>
<name>A0AAV7GUJ2_DENCH</name>
<keyword evidence="13" id="KW-1185">Reference proteome</keyword>
<keyword evidence="5" id="KW-0677">Repeat</keyword>
<evidence type="ECO:0000256" key="7">
    <source>
        <dbReference type="ARBA" id="ARBA00022777"/>
    </source>
</evidence>
<dbReference type="Gene3D" id="1.25.10.10">
    <property type="entry name" value="Leucine-rich Repeat Variant"/>
    <property type="match status" value="2"/>
</dbReference>
<dbReference type="GO" id="GO:0006623">
    <property type="term" value="P:protein targeting to vacuole"/>
    <property type="evidence" value="ECO:0007669"/>
    <property type="project" value="TreeGrafter"/>
</dbReference>
<dbReference type="GO" id="GO:0005770">
    <property type="term" value="C:late endosome"/>
    <property type="evidence" value="ECO:0007669"/>
    <property type="project" value="TreeGrafter"/>
</dbReference>
<evidence type="ECO:0000256" key="4">
    <source>
        <dbReference type="ARBA" id="ARBA00022679"/>
    </source>
</evidence>
<dbReference type="InterPro" id="IPR008271">
    <property type="entry name" value="Ser/Thr_kinase_AS"/>
</dbReference>
<dbReference type="InterPro" id="IPR001680">
    <property type="entry name" value="WD40_rpt"/>
</dbReference>
<comment type="caution">
    <text evidence="12">The sequence shown here is derived from an EMBL/GenBank/DDBJ whole genome shotgun (WGS) entry which is preliminary data.</text>
</comment>
<dbReference type="Gene3D" id="2.130.10.10">
    <property type="entry name" value="YVTN repeat-like/Quinoprotein amine dehydrogenase"/>
    <property type="match status" value="2"/>
</dbReference>
<dbReference type="GO" id="GO:0016236">
    <property type="term" value="P:macroautophagy"/>
    <property type="evidence" value="ECO:0007669"/>
    <property type="project" value="InterPro"/>
</dbReference>
<keyword evidence="2" id="KW-0723">Serine/threonine-protein kinase</keyword>
<reference evidence="12 13" key="1">
    <citation type="journal article" date="2021" name="Hortic Res">
        <title>Chromosome-scale assembly of the Dendrobium chrysotoxum genome enhances the understanding of orchid evolution.</title>
        <authorList>
            <person name="Zhang Y."/>
            <person name="Zhang G.Q."/>
            <person name="Zhang D."/>
            <person name="Liu X.D."/>
            <person name="Xu X.Y."/>
            <person name="Sun W.H."/>
            <person name="Yu X."/>
            <person name="Zhu X."/>
            <person name="Wang Z.W."/>
            <person name="Zhao X."/>
            <person name="Zhong W.Y."/>
            <person name="Chen H."/>
            <person name="Yin W.L."/>
            <person name="Huang T."/>
            <person name="Niu S.C."/>
            <person name="Liu Z.J."/>
        </authorList>
    </citation>
    <scope>NUCLEOTIDE SEQUENCE [LARGE SCALE GENOMIC DNA]</scope>
    <source>
        <strain evidence="12">Lindl</strain>
    </source>
</reference>
<dbReference type="GO" id="GO:0034271">
    <property type="term" value="C:phosphatidylinositol 3-kinase complex, class III, type I"/>
    <property type="evidence" value="ECO:0007669"/>
    <property type="project" value="TreeGrafter"/>
</dbReference>
<evidence type="ECO:0000256" key="9">
    <source>
        <dbReference type="PROSITE-ProRule" id="PRU00221"/>
    </source>
</evidence>
<evidence type="ECO:0000256" key="8">
    <source>
        <dbReference type="ARBA" id="ARBA00022840"/>
    </source>
</evidence>
<dbReference type="InterPro" id="IPR016024">
    <property type="entry name" value="ARM-type_fold"/>
</dbReference>